<gene>
    <name evidence="1" type="ORF">SAMD00023353_3400080</name>
</gene>
<accession>A0A1W2TKX3</accession>
<reference evidence="1" key="1">
    <citation type="submission" date="2016-03" db="EMBL/GenBank/DDBJ databases">
        <title>Draft genome sequence of Rosellinia necatrix.</title>
        <authorList>
            <person name="Kanematsu S."/>
        </authorList>
    </citation>
    <scope>NUCLEOTIDE SEQUENCE [LARGE SCALE GENOMIC DNA]</scope>
    <source>
        <strain evidence="1">W97</strain>
    </source>
</reference>
<dbReference type="AlphaFoldDB" id="A0A1W2TKX3"/>
<dbReference type="Proteomes" id="UP000054516">
    <property type="component" value="Unassembled WGS sequence"/>
</dbReference>
<proteinExistence type="predicted"/>
<evidence type="ECO:0000313" key="2">
    <source>
        <dbReference type="Proteomes" id="UP000054516"/>
    </source>
</evidence>
<dbReference type="STRING" id="77044.A0A1W2TKX3"/>
<protein>
    <submittedName>
        <fullName evidence="1">Uncharacterized protein</fullName>
    </submittedName>
</protein>
<keyword evidence="2" id="KW-1185">Reference proteome</keyword>
<dbReference type="EMBL" id="DF977479">
    <property type="protein sequence ID" value="GAP88938.2"/>
    <property type="molecule type" value="Genomic_DNA"/>
</dbReference>
<sequence>MPTTSGAPSLTYSLVPSRCTFLPGVSKTSWNHRDSTTPALNHIFPNATSWPNLPDLLFQELTITTFSTTSTNNIDQDSRQVLCTDPISNMSEAMIQRPTVARKEKAAKLSYVTVSNGSATEHDNVDSAVDMTFPATVRDALSDIKDLHNLRHGSRPLNVRQLVIDPTADAYTEPANAAAGNVSAPQSPGVVLVNGMPFAFDRLMEMGEALASARREREFPATTTPLYNPQAIIEDYNDLQRLNALREAVADTRDHALHPDIARLYVNIQRRIQDRDVTHGEVAAEANIRARILGLANGTSAEAALYNLMRHAVNSTLRVNGLDPENQTSIVDAAASRIIDTIRNTVQDQAARGAHGVTEHNMDAVMENIFGIIEHALEDRLVSQTDRLDANATRLDANATRLDANATRVESQINNMGTITNAQNAQVTAIAGHVNAIDNHVHAMGNNVNAMSTLVNSTNSNVASLSTNVITLQTVANMIPQMASNAVREMLREMLPGIIGPAVEQAFAAAITNEFAARLRVVVDAMHAHSGTYEKAGYENSQKQSASGEKKTAKKHCGWFSKFNIFRKRRGGCGC</sequence>
<organism evidence="1">
    <name type="scientific">Rosellinia necatrix</name>
    <name type="common">White root-rot fungus</name>
    <dbReference type="NCBI Taxonomy" id="77044"/>
    <lineage>
        <taxon>Eukaryota</taxon>
        <taxon>Fungi</taxon>
        <taxon>Dikarya</taxon>
        <taxon>Ascomycota</taxon>
        <taxon>Pezizomycotina</taxon>
        <taxon>Sordariomycetes</taxon>
        <taxon>Xylariomycetidae</taxon>
        <taxon>Xylariales</taxon>
        <taxon>Xylariaceae</taxon>
        <taxon>Rosellinia</taxon>
    </lineage>
</organism>
<dbReference type="OrthoDB" id="3903267at2759"/>
<evidence type="ECO:0000313" key="1">
    <source>
        <dbReference type="EMBL" id="GAP88938.2"/>
    </source>
</evidence>
<name>A0A1W2TKX3_ROSNE</name>